<dbReference type="InterPro" id="IPR000742">
    <property type="entry name" value="EGF"/>
</dbReference>
<name>A0A0N5AHZ3_9BILA</name>
<protein>
    <submittedName>
        <fullName evidence="10">EGF-like domain-containing protein</fullName>
    </submittedName>
</protein>
<keyword evidence="9" id="KW-1185">Reference proteome</keyword>
<dbReference type="Pfam" id="PF12947">
    <property type="entry name" value="EGF_3"/>
    <property type="match status" value="4"/>
</dbReference>
<dbReference type="InterPro" id="IPR009030">
    <property type="entry name" value="Growth_fac_rcpt_cys_sf"/>
</dbReference>
<feature type="domain" description="EGF-like" evidence="8">
    <location>
        <begin position="194"/>
        <end position="235"/>
    </location>
</feature>
<dbReference type="Gene3D" id="2.120.10.30">
    <property type="entry name" value="TolB, C-terminal domain"/>
    <property type="match status" value="1"/>
</dbReference>
<dbReference type="GO" id="GO:0042813">
    <property type="term" value="F:Wnt receptor activity"/>
    <property type="evidence" value="ECO:0007669"/>
    <property type="project" value="TreeGrafter"/>
</dbReference>
<dbReference type="AlphaFoldDB" id="A0A0N5AHZ3"/>
<evidence type="ECO:0000313" key="10">
    <source>
        <dbReference type="WBParaSite" id="SMUV_0000401501-mRNA-1"/>
    </source>
</evidence>
<keyword evidence="1 6" id="KW-0245">EGF-like domain</keyword>
<dbReference type="SUPFAM" id="SSF57184">
    <property type="entry name" value="Growth factor receptor domain"/>
    <property type="match status" value="1"/>
</dbReference>
<evidence type="ECO:0000256" key="2">
    <source>
        <dbReference type="ARBA" id="ARBA00022729"/>
    </source>
</evidence>
<dbReference type="SMART" id="SM00135">
    <property type="entry name" value="LY"/>
    <property type="match status" value="5"/>
</dbReference>
<feature type="domain" description="EGF-like" evidence="8">
    <location>
        <begin position="94"/>
        <end position="137"/>
    </location>
</feature>
<keyword evidence="3" id="KW-0677">Repeat</keyword>
<dbReference type="SUPFAM" id="SSF63825">
    <property type="entry name" value="YWTD domain"/>
    <property type="match status" value="1"/>
</dbReference>
<accession>A0A0N5AHZ3</accession>
<keyword evidence="4 6" id="KW-1015">Disulfide bond</keyword>
<proteinExistence type="predicted"/>
<feature type="disulfide bond" evidence="6">
    <location>
        <begin position="105"/>
        <end position="122"/>
    </location>
</feature>
<keyword evidence="5" id="KW-0325">Glycoprotein</keyword>
<dbReference type="PROSITE" id="PS51120">
    <property type="entry name" value="LDLRB"/>
    <property type="match status" value="1"/>
</dbReference>
<dbReference type="InterPro" id="IPR000033">
    <property type="entry name" value="LDLR_classB_rpt"/>
</dbReference>
<evidence type="ECO:0000256" key="5">
    <source>
        <dbReference type="ARBA" id="ARBA00023180"/>
    </source>
</evidence>
<dbReference type="InterPro" id="IPR024731">
    <property type="entry name" value="NELL2-like_EGF"/>
</dbReference>
<dbReference type="PROSITE" id="PS50026">
    <property type="entry name" value="EGF_3"/>
    <property type="match status" value="5"/>
</dbReference>
<keyword evidence="2" id="KW-0732">Signal</keyword>
<dbReference type="PANTHER" id="PTHR46513:SF13">
    <property type="entry name" value="EGF-LIKE DOMAIN-CONTAINING PROTEIN"/>
    <property type="match status" value="1"/>
</dbReference>
<dbReference type="GO" id="GO:0017147">
    <property type="term" value="F:Wnt-protein binding"/>
    <property type="evidence" value="ECO:0007669"/>
    <property type="project" value="TreeGrafter"/>
</dbReference>
<organism evidence="9 10">
    <name type="scientific">Syphacia muris</name>
    <dbReference type="NCBI Taxonomy" id="451379"/>
    <lineage>
        <taxon>Eukaryota</taxon>
        <taxon>Metazoa</taxon>
        <taxon>Ecdysozoa</taxon>
        <taxon>Nematoda</taxon>
        <taxon>Chromadorea</taxon>
        <taxon>Rhabditida</taxon>
        <taxon>Spirurina</taxon>
        <taxon>Oxyuridomorpha</taxon>
        <taxon>Oxyuroidea</taxon>
        <taxon>Oxyuridae</taxon>
        <taxon>Syphacia</taxon>
    </lineage>
</organism>
<evidence type="ECO:0000256" key="1">
    <source>
        <dbReference type="ARBA" id="ARBA00022536"/>
    </source>
</evidence>
<feature type="disulfide bond" evidence="6">
    <location>
        <begin position="60"/>
        <end position="77"/>
    </location>
</feature>
<reference evidence="10" key="1">
    <citation type="submission" date="2017-02" db="UniProtKB">
        <authorList>
            <consortium name="WormBaseParasite"/>
        </authorList>
    </citation>
    <scope>IDENTIFICATION</scope>
</reference>
<evidence type="ECO:0000256" key="3">
    <source>
        <dbReference type="ARBA" id="ARBA00022737"/>
    </source>
</evidence>
<dbReference type="Pfam" id="PF00058">
    <property type="entry name" value="Ldl_recept_b"/>
    <property type="match status" value="1"/>
</dbReference>
<evidence type="ECO:0000259" key="8">
    <source>
        <dbReference type="PROSITE" id="PS50026"/>
    </source>
</evidence>
<feature type="domain" description="EGF-like" evidence="8">
    <location>
        <begin position="48"/>
        <end position="89"/>
    </location>
</feature>
<evidence type="ECO:0000313" key="9">
    <source>
        <dbReference type="Proteomes" id="UP000046393"/>
    </source>
</evidence>
<feature type="disulfide bond" evidence="6">
    <location>
        <begin position="15"/>
        <end position="32"/>
    </location>
</feature>
<dbReference type="Gene3D" id="2.10.25.10">
    <property type="entry name" value="Laminin"/>
    <property type="match status" value="5"/>
</dbReference>
<dbReference type="InterPro" id="IPR050778">
    <property type="entry name" value="Cueball_EGF_LRP_Nidogen"/>
</dbReference>
<dbReference type="STRING" id="451379.A0A0N5AHZ3"/>
<dbReference type="GO" id="GO:0060070">
    <property type="term" value="P:canonical Wnt signaling pathway"/>
    <property type="evidence" value="ECO:0007669"/>
    <property type="project" value="TreeGrafter"/>
</dbReference>
<dbReference type="GO" id="GO:0005886">
    <property type="term" value="C:plasma membrane"/>
    <property type="evidence" value="ECO:0007669"/>
    <property type="project" value="TreeGrafter"/>
</dbReference>
<feature type="domain" description="EGF-like" evidence="8">
    <location>
        <begin position="5"/>
        <end position="47"/>
    </location>
</feature>
<feature type="repeat" description="LDL-receptor class B" evidence="7">
    <location>
        <begin position="369"/>
        <end position="413"/>
    </location>
</feature>
<evidence type="ECO:0000256" key="4">
    <source>
        <dbReference type="ARBA" id="ARBA00023157"/>
    </source>
</evidence>
<dbReference type="PANTHER" id="PTHR46513">
    <property type="entry name" value="VITELLOGENIN RECEPTOR-LIKE PROTEIN-RELATED-RELATED"/>
    <property type="match status" value="1"/>
</dbReference>
<sequence length="542" mass="60350">MGITVSKFCRDKSECHPNAHCVINSEYKQYACECLNGFEGDGVHDCHPVAECNPRQPGVCPEHSQCEYNENVRAFKCKCSEGYIGDGFNCVKSGGETCQQNPSLCHSEAQCVYNQGLQRHICVCKPGWIGDGYSSCQMTRFGTERFSNIFKVNVLEVEKCAQCSTNARCVLKQDGEHDCECLPGYEGNGQVCTPAVSCLNDNSMCDKNARCVLTEKNNYVCNCNYGYVGDGRVCTPDKDSDETLFVTRGISIFKRELDPEIAGKQLIIRPGQALVGLGYDCKEKRIYWSDVKGPVNSAMLNGSNVRKVLTLSSPEGIAVDSASRNFYYVVTKTDSPEIGVASLDGRYRKTLAKEGFTQPRYLALDTRNKYLYYSDWYRPHPIIGRMRLDGTGHEVFVDTDLALPHGLALVKDRDELCWVDAELHSLSCIGLHNRVRRLVYKPLEYPFGLTVHNSRQFYWTDWKDNKIHTVSIDGSGYNSFPLTHGVSRVTKPFGLIIVNPSICQEDYSPCAENNGGCPYLCLPSTDGPLCVDPDNLESPGGH</sequence>
<evidence type="ECO:0000256" key="6">
    <source>
        <dbReference type="PROSITE-ProRule" id="PRU00076"/>
    </source>
</evidence>
<dbReference type="SMART" id="SM00181">
    <property type="entry name" value="EGF"/>
    <property type="match status" value="5"/>
</dbReference>
<comment type="caution">
    <text evidence="6">Lacks conserved residue(s) required for the propagation of feature annotation.</text>
</comment>
<feature type="domain" description="EGF-like" evidence="8">
    <location>
        <begin position="156"/>
        <end position="193"/>
    </location>
</feature>
<dbReference type="Proteomes" id="UP000046393">
    <property type="component" value="Unplaced"/>
</dbReference>
<dbReference type="WBParaSite" id="SMUV_0000401501-mRNA-1">
    <property type="protein sequence ID" value="SMUV_0000401501-mRNA-1"/>
    <property type="gene ID" value="SMUV_0000401501"/>
</dbReference>
<evidence type="ECO:0000256" key="7">
    <source>
        <dbReference type="PROSITE-ProRule" id="PRU00461"/>
    </source>
</evidence>
<dbReference type="PROSITE" id="PS01186">
    <property type="entry name" value="EGF_2"/>
    <property type="match status" value="4"/>
</dbReference>
<dbReference type="InterPro" id="IPR011042">
    <property type="entry name" value="6-blade_b-propeller_TolB-like"/>
</dbReference>
<dbReference type="FunFam" id="2.120.10.30:FF:000241">
    <property type="entry name" value="Low-density lipoprotein receptor-related protein 6"/>
    <property type="match status" value="1"/>
</dbReference>